<dbReference type="PANTHER" id="PTHR48041">
    <property type="entry name" value="ABC TRANSPORTER G FAMILY MEMBER 28"/>
    <property type="match status" value="1"/>
</dbReference>
<feature type="transmembrane region" description="Helical" evidence="9">
    <location>
        <begin position="661"/>
        <end position="682"/>
    </location>
</feature>
<evidence type="ECO:0000256" key="7">
    <source>
        <dbReference type="ARBA" id="ARBA00022989"/>
    </source>
</evidence>
<evidence type="ECO:0000313" key="12">
    <source>
        <dbReference type="EMBL" id="MBR7829338.1"/>
    </source>
</evidence>
<evidence type="ECO:0000256" key="8">
    <source>
        <dbReference type="ARBA" id="ARBA00023136"/>
    </source>
</evidence>
<evidence type="ECO:0000256" key="3">
    <source>
        <dbReference type="ARBA" id="ARBA00022553"/>
    </source>
</evidence>
<keyword evidence="6 12" id="KW-0067">ATP-binding</keyword>
<organism evidence="12 13">
    <name type="scientific">Actinospica acidithermotolerans</name>
    <dbReference type="NCBI Taxonomy" id="2828514"/>
    <lineage>
        <taxon>Bacteria</taxon>
        <taxon>Bacillati</taxon>
        <taxon>Actinomycetota</taxon>
        <taxon>Actinomycetes</taxon>
        <taxon>Catenulisporales</taxon>
        <taxon>Actinospicaceae</taxon>
        <taxon>Actinospica</taxon>
    </lineage>
</organism>
<dbReference type="PROSITE" id="PS50006">
    <property type="entry name" value="FHA_DOMAIN"/>
    <property type="match status" value="2"/>
</dbReference>
<dbReference type="PROSITE" id="PS50893">
    <property type="entry name" value="ABC_TRANSPORTER_2"/>
    <property type="match status" value="1"/>
</dbReference>
<comment type="subcellular location">
    <subcellularLocation>
        <location evidence="1">Membrane</location>
        <topology evidence="1">Multi-pass membrane protein</topology>
    </subcellularLocation>
</comment>
<dbReference type="InterPro" id="IPR013525">
    <property type="entry name" value="ABC2_TM"/>
</dbReference>
<dbReference type="RefSeq" id="WP_212520473.1">
    <property type="nucleotide sequence ID" value="NZ_JAGSOH010000082.1"/>
</dbReference>
<keyword evidence="2" id="KW-0813">Transport</keyword>
<dbReference type="AlphaFoldDB" id="A0A941EF92"/>
<keyword evidence="13" id="KW-1185">Reference proteome</keyword>
<dbReference type="GO" id="GO:0016020">
    <property type="term" value="C:membrane"/>
    <property type="evidence" value="ECO:0007669"/>
    <property type="project" value="UniProtKB-SubCell"/>
</dbReference>
<dbReference type="PANTHER" id="PTHR48041:SF139">
    <property type="entry name" value="PROTEIN SCARLET"/>
    <property type="match status" value="1"/>
</dbReference>
<dbReference type="Gene3D" id="3.40.50.300">
    <property type="entry name" value="P-loop containing nucleotide triphosphate hydrolases"/>
    <property type="match status" value="1"/>
</dbReference>
<keyword evidence="3" id="KW-0597">Phosphoprotein</keyword>
<dbReference type="InterPro" id="IPR008984">
    <property type="entry name" value="SMAD_FHA_dom_sf"/>
</dbReference>
<keyword evidence="8 9" id="KW-0472">Membrane</keyword>
<dbReference type="CDD" id="cd00060">
    <property type="entry name" value="FHA"/>
    <property type="match status" value="1"/>
</dbReference>
<evidence type="ECO:0000256" key="6">
    <source>
        <dbReference type="ARBA" id="ARBA00022840"/>
    </source>
</evidence>
<dbReference type="Pfam" id="PF00005">
    <property type="entry name" value="ABC_tran"/>
    <property type="match status" value="1"/>
</dbReference>
<dbReference type="FunFam" id="3.40.50.300:FF:000474">
    <property type="entry name" value="Putative ABC transporter ATP-binding subunit"/>
    <property type="match status" value="1"/>
</dbReference>
<dbReference type="SMART" id="SM00382">
    <property type="entry name" value="AAA"/>
    <property type="match status" value="1"/>
</dbReference>
<dbReference type="SUPFAM" id="SSF52540">
    <property type="entry name" value="P-loop containing nucleoside triphosphate hydrolases"/>
    <property type="match status" value="1"/>
</dbReference>
<protein>
    <submittedName>
        <fullName evidence="12">ATP-binding cassette domain-containing protein</fullName>
    </submittedName>
</protein>
<proteinExistence type="predicted"/>
<accession>A0A941EF92</accession>
<comment type="caution">
    <text evidence="12">The sequence shown here is derived from an EMBL/GenBank/DDBJ whole genome shotgun (WGS) entry which is preliminary data.</text>
</comment>
<dbReference type="Proteomes" id="UP000676325">
    <property type="component" value="Unassembled WGS sequence"/>
</dbReference>
<feature type="transmembrane region" description="Helical" evidence="9">
    <location>
        <begin position="616"/>
        <end position="641"/>
    </location>
</feature>
<dbReference type="Pfam" id="PF00498">
    <property type="entry name" value="FHA"/>
    <property type="match status" value="2"/>
</dbReference>
<feature type="transmembrane region" description="Helical" evidence="9">
    <location>
        <begin position="689"/>
        <end position="708"/>
    </location>
</feature>
<dbReference type="EMBL" id="JAGSOH010000082">
    <property type="protein sequence ID" value="MBR7829338.1"/>
    <property type="molecule type" value="Genomic_DNA"/>
</dbReference>
<evidence type="ECO:0000259" key="11">
    <source>
        <dbReference type="PROSITE" id="PS50893"/>
    </source>
</evidence>
<dbReference type="InterPro" id="IPR027417">
    <property type="entry name" value="P-loop_NTPase"/>
</dbReference>
<feature type="transmembrane region" description="Helical" evidence="9">
    <location>
        <begin position="572"/>
        <end position="595"/>
    </location>
</feature>
<dbReference type="Gene3D" id="2.60.200.20">
    <property type="match status" value="2"/>
</dbReference>
<dbReference type="InterPro" id="IPR050352">
    <property type="entry name" value="ABCG_transporters"/>
</dbReference>
<dbReference type="InterPro" id="IPR000253">
    <property type="entry name" value="FHA_dom"/>
</dbReference>
<dbReference type="GO" id="GO:0140359">
    <property type="term" value="F:ABC-type transporter activity"/>
    <property type="evidence" value="ECO:0007669"/>
    <property type="project" value="InterPro"/>
</dbReference>
<sequence length="803" mass="85706">MEALGTATSSVNMLTLQILPAGSERYFDGSRPVTIGRDSAADVVVLDTATSRQHAVLRREGAEGGWVFEDRGSSNGTFLDGQRVTRLPVDRPMILALGADNGGCRIRLVPPAPHGETDPHTPTVPVFAAGGSAPGQFTGTYRTSSRVRIGRALDNDIVVDDLLVSRHHAELRSAHDGAFELVDLGSHNGTYADGRRVTGRVKLRDGALVSVGHTMLRLQHGTLEEFVDVGEASFCALGLTVTANRRVLLDEVSFALEGGQFLAVLGPTGAGKSTLLKALTGARPADRGSVLYNGRDVYASYAELRNRIGYVPQDDILHPELTVKAALDYAARLRFPPDVPSAERSARVVEVMTELGLEHRADVRVGKLSGGQRKRTSVAIELLTRPSLLILDEPTSGLDPGYEKSVMELLRDLAGSGRTVLTVTHSIQSLDLCDRILFLAPGGQTAYFGPPSRTLDYFRQPGYPEVFQHLDRSVPGEAKNAFVASDVRREYVAEPLAAQRDRANLAAAHPDAPRRNPHVWRQLSTLMRRYLALISADKRNTLMLFAQAPVLGLLMLAAFGKDNLVAGTAGAAGNSTTVLLALTLAASYLGAANSIREIVKERPILTRERSVGQSAFAYVLSKALILGVITIVESFVLTYLALLRQGGPKHGAVFLDYRLEIAIAVSLAGLSAMALGLLVSALSSNADKVMTILPVILFAQFVLSGSAFPVRGTAGLDQISYLSSARWGYSAAASTVNLDKLLGDGCNHQASPQGAVMLSQCDPAHAPTKAAWAQDVALLGGLTVLELAGAGLAVRPIGRPRRR</sequence>
<feature type="domain" description="ABC transporter" evidence="11">
    <location>
        <begin position="224"/>
        <end position="466"/>
    </location>
</feature>
<evidence type="ECO:0000259" key="10">
    <source>
        <dbReference type="PROSITE" id="PS50006"/>
    </source>
</evidence>
<evidence type="ECO:0000256" key="9">
    <source>
        <dbReference type="SAM" id="Phobius"/>
    </source>
</evidence>
<dbReference type="SUPFAM" id="SSF49879">
    <property type="entry name" value="SMAD/FHA domain"/>
    <property type="match status" value="2"/>
</dbReference>
<reference evidence="12" key="1">
    <citation type="submission" date="2021-04" db="EMBL/GenBank/DDBJ databases">
        <title>Genome based classification of Actinospica acidithermotolerans sp. nov., an actinobacterium isolated from an Indonesian hot spring.</title>
        <authorList>
            <person name="Kusuma A.B."/>
            <person name="Putra K.E."/>
            <person name="Nafisah S."/>
            <person name="Loh J."/>
            <person name="Nouioui I."/>
            <person name="Goodfellow M."/>
        </authorList>
    </citation>
    <scope>NUCLEOTIDE SEQUENCE</scope>
    <source>
        <strain evidence="12">MGRD01-02</strain>
    </source>
</reference>
<evidence type="ECO:0000256" key="1">
    <source>
        <dbReference type="ARBA" id="ARBA00004141"/>
    </source>
</evidence>
<feature type="transmembrane region" description="Helical" evidence="9">
    <location>
        <begin position="776"/>
        <end position="794"/>
    </location>
</feature>
<dbReference type="SMART" id="SM00240">
    <property type="entry name" value="FHA"/>
    <property type="match status" value="2"/>
</dbReference>
<evidence type="ECO:0000313" key="13">
    <source>
        <dbReference type="Proteomes" id="UP000676325"/>
    </source>
</evidence>
<dbReference type="InterPro" id="IPR003439">
    <property type="entry name" value="ABC_transporter-like_ATP-bd"/>
</dbReference>
<gene>
    <name evidence="12" type="ORF">KDK95_23735</name>
</gene>
<dbReference type="InterPro" id="IPR003593">
    <property type="entry name" value="AAA+_ATPase"/>
</dbReference>
<evidence type="ECO:0000256" key="5">
    <source>
        <dbReference type="ARBA" id="ARBA00022741"/>
    </source>
</evidence>
<feature type="domain" description="FHA" evidence="10">
    <location>
        <begin position="147"/>
        <end position="197"/>
    </location>
</feature>
<evidence type="ECO:0000256" key="2">
    <source>
        <dbReference type="ARBA" id="ARBA00022448"/>
    </source>
</evidence>
<name>A0A941EF92_9ACTN</name>
<evidence type="ECO:0000256" key="4">
    <source>
        <dbReference type="ARBA" id="ARBA00022692"/>
    </source>
</evidence>
<keyword evidence="7 9" id="KW-1133">Transmembrane helix</keyword>
<dbReference type="GO" id="GO:0016887">
    <property type="term" value="F:ATP hydrolysis activity"/>
    <property type="evidence" value="ECO:0007669"/>
    <property type="project" value="InterPro"/>
</dbReference>
<keyword evidence="5" id="KW-0547">Nucleotide-binding</keyword>
<dbReference type="GO" id="GO:0005524">
    <property type="term" value="F:ATP binding"/>
    <property type="evidence" value="ECO:0007669"/>
    <property type="project" value="UniProtKB-KW"/>
</dbReference>
<keyword evidence="4 9" id="KW-0812">Transmembrane</keyword>
<dbReference type="Pfam" id="PF01061">
    <property type="entry name" value="ABC2_membrane"/>
    <property type="match status" value="1"/>
</dbReference>
<feature type="domain" description="FHA" evidence="10">
    <location>
        <begin position="33"/>
        <end position="84"/>
    </location>
</feature>